<dbReference type="PIRSF" id="PIRSF029730">
    <property type="entry name" value="UCP029730"/>
    <property type="match status" value="1"/>
</dbReference>
<evidence type="ECO:0000313" key="1">
    <source>
        <dbReference type="EMBL" id="GHB42852.1"/>
    </source>
</evidence>
<reference evidence="2" key="1">
    <citation type="journal article" date="2019" name="Int. J. Syst. Evol. Microbiol.">
        <title>The Global Catalogue of Microorganisms (GCM) 10K type strain sequencing project: providing services to taxonomists for standard genome sequencing and annotation.</title>
        <authorList>
            <consortium name="The Broad Institute Genomics Platform"/>
            <consortium name="The Broad Institute Genome Sequencing Center for Infectious Disease"/>
            <person name="Wu L."/>
            <person name="Ma J."/>
        </authorList>
    </citation>
    <scope>NUCLEOTIDE SEQUENCE [LARGE SCALE GENOMIC DNA]</scope>
    <source>
        <strain evidence="2">KCTC 12861</strain>
    </source>
</reference>
<dbReference type="InterPro" id="IPR011227">
    <property type="entry name" value="UCP029730"/>
</dbReference>
<accession>A0ABQ3EQS0</accession>
<gene>
    <name evidence="1" type="ORF">GCM10007094_35220</name>
</gene>
<organism evidence="1 2">
    <name type="scientific">Pseudovibrio japonicus</name>
    <dbReference type="NCBI Taxonomy" id="366534"/>
    <lineage>
        <taxon>Bacteria</taxon>
        <taxon>Pseudomonadati</taxon>
        <taxon>Pseudomonadota</taxon>
        <taxon>Alphaproteobacteria</taxon>
        <taxon>Hyphomicrobiales</taxon>
        <taxon>Stappiaceae</taxon>
        <taxon>Pseudovibrio</taxon>
    </lineage>
</organism>
<keyword evidence="2" id="KW-1185">Reference proteome</keyword>
<dbReference type="Gene3D" id="3.40.630.40">
    <property type="entry name" value="Zn-dependent exopeptidases"/>
    <property type="match status" value="1"/>
</dbReference>
<dbReference type="Pfam" id="PF05013">
    <property type="entry name" value="FGase"/>
    <property type="match status" value="1"/>
</dbReference>
<dbReference type="InterPro" id="IPR007709">
    <property type="entry name" value="N-FG_amidohydro"/>
</dbReference>
<proteinExistence type="predicted"/>
<protein>
    <submittedName>
        <fullName evidence="1">N-formylglutamate amidohydrolase</fullName>
    </submittedName>
</protein>
<sequence>MSEGRTDQIESAGNGTVETINTEGVAPVVLVCEHASKFIPEDLNGLGLSVEAANSHAAWDPGALAVATLLSTRLNAPLVAQRVSRLVYDCNRPPEAPSAMPVKSEIYEIPGNVSLSDEQKQDRVTRFYRPFQSAVRQVIDAKQASGQQPVLITIHSFTPVYNGQRRAVEVGVLHDSDTRFADALLEALCPSERYDIQRNEPYGPEDGVTHTLVDQAQSRGLLNVMIEIRNDLIAQDADQKQIAKLLGEAILQALPQFSKETSASEAQVTRKARAKK</sequence>
<dbReference type="Proteomes" id="UP000637980">
    <property type="component" value="Unassembled WGS sequence"/>
</dbReference>
<comment type="caution">
    <text evidence="1">The sequence shown here is derived from an EMBL/GenBank/DDBJ whole genome shotgun (WGS) entry which is preliminary data.</text>
</comment>
<dbReference type="RefSeq" id="WP_189438116.1">
    <property type="nucleotide sequence ID" value="NZ_BMXE01000007.1"/>
</dbReference>
<name>A0ABQ3EQS0_9HYPH</name>
<evidence type="ECO:0000313" key="2">
    <source>
        <dbReference type="Proteomes" id="UP000637980"/>
    </source>
</evidence>
<dbReference type="EMBL" id="BMXE01000007">
    <property type="protein sequence ID" value="GHB42852.1"/>
    <property type="molecule type" value="Genomic_DNA"/>
</dbReference>
<dbReference type="SUPFAM" id="SSF53187">
    <property type="entry name" value="Zn-dependent exopeptidases"/>
    <property type="match status" value="1"/>
</dbReference>